<proteinExistence type="predicted"/>
<dbReference type="SUPFAM" id="SSF63712">
    <property type="entry name" value="Nicotinic receptor ligand binding domain-like"/>
    <property type="match status" value="1"/>
</dbReference>
<feature type="domain" description="Neurotransmitter-gated ion-channel ligand-binding" evidence="2">
    <location>
        <begin position="154"/>
        <end position="202"/>
    </location>
</feature>
<name>A0A0N4Z6V4_PARTI</name>
<dbReference type="GO" id="GO:0005230">
    <property type="term" value="F:extracellular ligand-gated monoatomic ion channel activity"/>
    <property type="evidence" value="ECO:0007669"/>
    <property type="project" value="InterPro"/>
</dbReference>
<dbReference type="Gene3D" id="2.70.170.10">
    <property type="entry name" value="Neurotransmitter-gated ion-channel ligand-binding domain"/>
    <property type="match status" value="1"/>
</dbReference>
<evidence type="ECO:0000313" key="3">
    <source>
        <dbReference type="Proteomes" id="UP000038045"/>
    </source>
</evidence>
<dbReference type="GO" id="GO:0016020">
    <property type="term" value="C:membrane"/>
    <property type="evidence" value="ECO:0007669"/>
    <property type="project" value="InterPro"/>
</dbReference>
<evidence type="ECO:0000256" key="1">
    <source>
        <dbReference type="SAM" id="MobiDB-lite"/>
    </source>
</evidence>
<reference evidence="4" key="1">
    <citation type="submission" date="2017-02" db="UniProtKB">
        <authorList>
            <consortium name="WormBaseParasite"/>
        </authorList>
    </citation>
    <scope>IDENTIFICATION</scope>
</reference>
<feature type="region of interest" description="Disordered" evidence="1">
    <location>
        <begin position="54"/>
        <end position="76"/>
    </location>
</feature>
<dbReference type="InterPro" id="IPR006202">
    <property type="entry name" value="Neur_chan_lig-bd"/>
</dbReference>
<dbReference type="STRING" id="131310.A0A0N4Z6V4"/>
<keyword evidence="3" id="KW-1185">Reference proteome</keyword>
<sequence length="209" mass="25141">MKFIFIWSFIFIIYGIPMLDDVIRWNYEVIGIDYNYRLGIVNCELIRPNHNRQTNDGKIRISRDNNKKKVEKKKDDSWGSYQKVDLPPWMEDDFLNTVDEDDYYYAPNDIRRERRKRNYVGEPTTMYLDDEKDLDEMNSKNFRSLQRQDIPVTYRLHRDLLRYYRKGTRPVTHPKKQISVSMSVFLYQIIKLDAVKNTISLSGSFELVS</sequence>
<dbReference type="WBParaSite" id="PTRK_0000291000.1">
    <property type="protein sequence ID" value="PTRK_0000291000.1"/>
    <property type="gene ID" value="PTRK_0000291000"/>
</dbReference>
<dbReference type="Pfam" id="PF02931">
    <property type="entry name" value="Neur_chan_LBD"/>
    <property type="match status" value="1"/>
</dbReference>
<protein>
    <submittedName>
        <fullName evidence="4">Neur_chan_LBD domain-containing protein</fullName>
    </submittedName>
</protein>
<evidence type="ECO:0000259" key="2">
    <source>
        <dbReference type="Pfam" id="PF02931"/>
    </source>
</evidence>
<accession>A0A0N4Z6V4</accession>
<dbReference type="AlphaFoldDB" id="A0A0N4Z6V4"/>
<dbReference type="Proteomes" id="UP000038045">
    <property type="component" value="Unplaced"/>
</dbReference>
<evidence type="ECO:0000313" key="4">
    <source>
        <dbReference type="WBParaSite" id="PTRK_0000291000.1"/>
    </source>
</evidence>
<dbReference type="InterPro" id="IPR036734">
    <property type="entry name" value="Neur_chan_lig-bd_sf"/>
</dbReference>
<organism evidence="3 4">
    <name type="scientific">Parastrongyloides trichosuri</name>
    <name type="common">Possum-specific nematode worm</name>
    <dbReference type="NCBI Taxonomy" id="131310"/>
    <lineage>
        <taxon>Eukaryota</taxon>
        <taxon>Metazoa</taxon>
        <taxon>Ecdysozoa</taxon>
        <taxon>Nematoda</taxon>
        <taxon>Chromadorea</taxon>
        <taxon>Rhabditida</taxon>
        <taxon>Tylenchina</taxon>
        <taxon>Panagrolaimomorpha</taxon>
        <taxon>Strongyloidoidea</taxon>
        <taxon>Strongyloididae</taxon>
        <taxon>Parastrongyloides</taxon>
    </lineage>
</organism>